<evidence type="ECO:0000313" key="3">
    <source>
        <dbReference type="EMBL" id="RDE05885.1"/>
    </source>
</evidence>
<sequence length="174" mass="17713">MIRLPALPLLLAAGTPALAAGSYQNTVALDRAVAAFTGHGIGEEGGARSTVDARLKLAACPTLALAWRNDAHDAVVVSCTGPQWRVFVPVRSATPPPAVRPALAAAAPVRAEPVIRRGDPVTIEAGAASFSITREGVAMADAAPGARFLVRVDAAKAPVQAVAVESGRATLPGW</sequence>
<protein>
    <recommendedName>
        <fullName evidence="2">Flagella basal body P-ring formation protein FlgA SAF domain-containing protein</fullName>
    </recommendedName>
</protein>
<comment type="caution">
    <text evidence="3">The sequence shown here is derived from an EMBL/GenBank/DDBJ whole genome shotgun (WGS) entry which is preliminary data.</text>
</comment>
<evidence type="ECO:0000256" key="1">
    <source>
        <dbReference type="SAM" id="SignalP"/>
    </source>
</evidence>
<dbReference type="Proteomes" id="UP000253918">
    <property type="component" value="Unassembled WGS sequence"/>
</dbReference>
<dbReference type="Pfam" id="PF13144">
    <property type="entry name" value="ChapFlgA"/>
    <property type="match status" value="1"/>
</dbReference>
<keyword evidence="1" id="KW-0732">Signal</keyword>
<dbReference type="EMBL" id="QQNB01000002">
    <property type="protein sequence ID" value="RDE05885.1"/>
    <property type="molecule type" value="Genomic_DNA"/>
</dbReference>
<dbReference type="OrthoDB" id="7408548at2"/>
<reference evidence="3 4" key="1">
    <citation type="submission" date="2018-07" db="EMBL/GenBank/DDBJ databases">
        <title>a novel species of Sphingomonas isolated from the rhizosphere soil of Araceae plant.</title>
        <authorList>
            <person name="Zhiyong W."/>
            <person name="Qinglan Z."/>
            <person name="Zhiwei F."/>
            <person name="Ding X."/>
            <person name="Gejiao W."/>
            <person name="Shixue Z."/>
        </authorList>
    </citation>
    <scope>NUCLEOTIDE SEQUENCE [LARGE SCALE GENOMIC DNA]</scope>
    <source>
        <strain evidence="3 4">WZY 27</strain>
    </source>
</reference>
<feature type="signal peptide" evidence="1">
    <location>
        <begin position="1"/>
        <end position="19"/>
    </location>
</feature>
<accession>A0A369VW68</accession>
<evidence type="ECO:0000313" key="4">
    <source>
        <dbReference type="Proteomes" id="UP000253918"/>
    </source>
</evidence>
<evidence type="ECO:0000259" key="2">
    <source>
        <dbReference type="Pfam" id="PF13144"/>
    </source>
</evidence>
<dbReference type="AlphaFoldDB" id="A0A369VW68"/>
<dbReference type="Gene3D" id="2.30.30.760">
    <property type="match status" value="1"/>
</dbReference>
<organism evidence="3 4">
    <name type="scientific">Sphingomonas aracearum</name>
    <dbReference type="NCBI Taxonomy" id="2283317"/>
    <lineage>
        <taxon>Bacteria</taxon>
        <taxon>Pseudomonadati</taxon>
        <taxon>Pseudomonadota</taxon>
        <taxon>Alphaproteobacteria</taxon>
        <taxon>Sphingomonadales</taxon>
        <taxon>Sphingomonadaceae</taxon>
        <taxon>Sphingomonas</taxon>
    </lineage>
</organism>
<keyword evidence="4" id="KW-1185">Reference proteome</keyword>
<proteinExistence type="predicted"/>
<feature type="domain" description="Flagella basal body P-ring formation protein FlgA SAF" evidence="2">
    <location>
        <begin position="109"/>
        <end position="168"/>
    </location>
</feature>
<dbReference type="RefSeq" id="WP_114687954.1">
    <property type="nucleotide sequence ID" value="NZ_QQNB01000002.1"/>
</dbReference>
<feature type="chain" id="PRO_5016680425" description="Flagella basal body P-ring formation protein FlgA SAF domain-containing protein" evidence="1">
    <location>
        <begin position="20"/>
        <end position="174"/>
    </location>
</feature>
<dbReference type="InterPro" id="IPR017585">
    <property type="entry name" value="SAF_FlgA"/>
</dbReference>
<name>A0A369VW68_9SPHN</name>
<gene>
    <name evidence="3" type="ORF">DVW87_11910</name>
</gene>